<dbReference type="Proteomes" id="UP000283975">
    <property type="component" value="Unassembled WGS sequence"/>
</dbReference>
<evidence type="ECO:0000313" key="2">
    <source>
        <dbReference type="Proteomes" id="UP000283975"/>
    </source>
</evidence>
<dbReference type="GeneID" id="93280364"/>
<comment type="caution">
    <text evidence="1">The sequence shown here is derived from an EMBL/GenBank/DDBJ whole genome shotgun (WGS) entry which is preliminary data.</text>
</comment>
<dbReference type="AlphaFoldDB" id="A0A414AS52"/>
<evidence type="ECO:0000313" key="1">
    <source>
        <dbReference type="EMBL" id="RHC54330.1"/>
    </source>
</evidence>
<reference evidence="1 2" key="1">
    <citation type="submission" date="2018-08" db="EMBL/GenBank/DDBJ databases">
        <title>A genome reference for cultivated species of the human gut microbiota.</title>
        <authorList>
            <person name="Zou Y."/>
            <person name="Xue W."/>
            <person name="Luo G."/>
        </authorList>
    </citation>
    <scope>NUCLEOTIDE SEQUENCE [LARGE SCALE GENOMIC DNA]</scope>
    <source>
        <strain evidence="1 2">AM35-14</strain>
    </source>
</reference>
<dbReference type="RefSeq" id="WP_006780994.1">
    <property type="nucleotide sequence ID" value="NZ_JADMVR010000018.1"/>
</dbReference>
<dbReference type="EMBL" id="QSHZ01000023">
    <property type="protein sequence ID" value="RHC54330.1"/>
    <property type="molecule type" value="Genomic_DNA"/>
</dbReference>
<organism evidence="1 2">
    <name type="scientific">Enterocloster bolteae</name>
    <dbReference type="NCBI Taxonomy" id="208479"/>
    <lineage>
        <taxon>Bacteria</taxon>
        <taxon>Bacillati</taxon>
        <taxon>Bacillota</taxon>
        <taxon>Clostridia</taxon>
        <taxon>Lachnospirales</taxon>
        <taxon>Lachnospiraceae</taxon>
        <taxon>Enterocloster</taxon>
    </lineage>
</organism>
<accession>A0A414AS52</accession>
<sequence length="108" mass="12807">MTDRRILFHKLLCEILSCPIEGEQCRCYFQPPESIKMNYPAIVYSLDDVDKTYANDGVYLSNRRYAVTVIDKDPDTSLVQKVTNLPMSRFDRHFKKDNLNHYIFNVYF</sequence>
<gene>
    <name evidence="1" type="ORF">DW839_20195</name>
</gene>
<proteinExistence type="predicted"/>
<protein>
    <submittedName>
        <fullName evidence="1">Uncharacterized protein</fullName>
    </submittedName>
</protein>
<name>A0A414AS52_9FIRM</name>